<keyword evidence="2" id="KW-1133">Transmembrane helix</keyword>
<feature type="transmembrane region" description="Helical" evidence="2">
    <location>
        <begin position="21"/>
        <end position="37"/>
    </location>
</feature>
<dbReference type="RefSeq" id="WP_281535866.1">
    <property type="nucleotide sequence ID" value="NZ_CP075584.1"/>
</dbReference>
<keyword evidence="2" id="KW-0472">Membrane</keyword>
<protein>
    <recommendedName>
        <fullName evidence="5">FUSC family protein</fullName>
    </recommendedName>
</protein>
<evidence type="ECO:0000256" key="2">
    <source>
        <dbReference type="SAM" id="Phobius"/>
    </source>
</evidence>
<evidence type="ECO:0000313" key="4">
    <source>
        <dbReference type="Proteomes" id="UP001212421"/>
    </source>
</evidence>
<evidence type="ECO:0000256" key="1">
    <source>
        <dbReference type="SAM" id="MobiDB-lite"/>
    </source>
</evidence>
<feature type="compositionally biased region" description="Polar residues" evidence="1">
    <location>
        <begin position="181"/>
        <end position="194"/>
    </location>
</feature>
<feature type="transmembrane region" description="Helical" evidence="2">
    <location>
        <begin position="76"/>
        <end position="101"/>
    </location>
</feature>
<keyword evidence="2" id="KW-0812">Transmembrane</keyword>
<sequence>MTLWSEPDTRRHTPSVYRARLTVGVSAIALGVAATNLTSTYSLFFLALGPALQLLGWLALPGALWRRLLVILPAELAALTLLAGPDFTGAFAVLLACWLFVRHRPGISYLMLLAPVGVSFVLKLSLHNSSQNWVGDVVGSVTVIAAAWVARWLAQRRWARLNPSPAGETAGTGDTGDTGDNPSGSTRQTPSRAE</sequence>
<name>A0ABY7NF22_9MICO</name>
<organism evidence="3 4">
    <name type="scientific">Cryobacterium breve</name>
    <dbReference type="NCBI Taxonomy" id="1259258"/>
    <lineage>
        <taxon>Bacteria</taxon>
        <taxon>Bacillati</taxon>
        <taxon>Actinomycetota</taxon>
        <taxon>Actinomycetes</taxon>
        <taxon>Micrococcales</taxon>
        <taxon>Microbacteriaceae</taxon>
        <taxon>Cryobacterium</taxon>
    </lineage>
</organism>
<accession>A0ABY7NF22</accession>
<feature type="transmembrane region" description="Helical" evidence="2">
    <location>
        <begin position="133"/>
        <end position="154"/>
    </location>
</feature>
<feature type="region of interest" description="Disordered" evidence="1">
    <location>
        <begin position="163"/>
        <end position="194"/>
    </location>
</feature>
<gene>
    <name evidence="3" type="ORF">KIV56_07825</name>
</gene>
<proteinExistence type="predicted"/>
<feature type="transmembrane region" description="Helical" evidence="2">
    <location>
        <begin position="43"/>
        <end position="64"/>
    </location>
</feature>
<feature type="transmembrane region" description="Helical" evidence="2">
    <location>
        <begin position="107"/>
        <end position="126"/>
    </location>
</feature>
<keyword evidence="4" id="KW-1185">Reference proteome</keyword>
<dbReference type="Proteomes" id="UP001212421">
    <property type="component" value="Chromosome"/>
</dbReference>
<dbReference type="EMBL" id="CP075584">
    <property type="protein sequence ID" value="WBM81123.1"/>
    <property type="molecule type" value="Genomic_DNA"/>
</dbReference>
<evidence type="ECO:0008006" key="5">
    <source>
        <dbReference type="Google" id="ProtNLM"/>
    </source>
</evidence>
<evidence type="ECO:0000313" key="3">
    <source>
        <dbReference type="EMBL" id="WBM81123.1"/>
    </source>
</evidence>
<reference evidence="3 4" key="1">
    <citation type="submission" date="2021-05" db="EMBL/GenBank/DDBJ databases">
        <authorList>
            <person name="Kumar R."/>
            <person name="Kumar A."/>
            <person name="Mukhia S."/>
        </authorList>
    </citation>
    <scope>NUCLEOTIDE SEQUENCE [LARGE SCALE GENOMIC DNA]</scope>
    <source>
        <strain evidence="3 4">ERMR7:08</strain>
    </source>
</reference>